<reference evidence="1 2" key="1">
    <citation type="journal article" date="2014" name="Int. J. Syst. Evol. Microbiol.">
        <title>Complete genome sequence of Corynebacterium casei LMG S-19264T (=DSM 44701T), isolated from a smear-ripened cheese.</title>
        <authorList>
            <consortium name="US DOE Joint Genome Institute (JGI-PGF)"/>
            <person name="Walter F."/>
            <person name="Albersmeier A."/>
            <person name="Kalinowski J."/>
            <person name="Ruckert C."/>
        </authorList>
    </citation>
    <scope>NUCLEOTIDE SEQUENCE [LARGE SCALE GENOMIC DNA]</scope>
    <source>
        <strain evidence="1 2">CGMCC 1.15286</strain>
    </source>
</reference>
<sequence length="79" mass="8743">MNLRKVRTGSAFAPLMLYKLKGVKGEIENKGQSSRHGAAQCRPTLPFLIPYNRCCDDGANLRKVRTGSAFAPLMLHDKP</sequence>
<evidence type="ECO:0000313" key="2">
    <source>
        <dbReference type="Proteomes" id="UP000600247"/>
    </source>
</evidence>
<dbReference type="EMBL" id="BMHY01000023">
    <property type="protein sequence ID" value="GGG89796.1"/>
    <property type="molecule type" value="Genomic_DNA"/>
</dbReference>
<accession>A0A917HVI8</accession>
<dbReference type="RefSeq" id="WP_188892965.1">
    <property type="nucleotide sequence ID" value="NZ_BMHY01000023.1"/>
</dbReference>
<organism evidence="1 2">
    <name type="scientific">Paenibacillus radicis</name>
    <name type="common">ex Gao et al. 2016</name>
    <dbReference type="NCBI Taxonomy" id="1737354"/>
    <lineage>
        <taxon>Bacteria</taxon>
        <taxon>Bacillati</taxon>
        <taxon>Bacillota</taxon>
        <taxon>Bacilli</taxon>
        <taxon>Bacillales</taxon>
        <taxon>Paenibacillaceae</taxon>
        <taxon>Paenibacillus</taxon>
    </lineage>
</organism>
<comment type="caution">
    <text evidence="1">The sequence shown here is derived from an EMBL/GenBank/DDBJ whole genome shotgun (WGS) entry which is preliminary data.</text>
</comment>
<evidence type="ECO:0000313" key="1">
    <source>
        <dbReference type="EMBL" id="GGG89796.1"/>
    </source>
</evidence>
<dbReference type="Proteomes" id="UP000600247">
    <property type="component" value="Unassembled WGS sequence"/>
</dbReference>
<keyword evidence="2" id="KW-1185">Reference proteome</keyword>
<name>A0A917HVI8_9BACL</name>
<protein>
    <submittedName>
        <fullName evidence="1">Uncharacterized protein</fullName>
    </submittedName>
</protein>
<dbReference type="AlphaFoldDB" id="A0A917HVI8"/>
<proteinExistence type="predicted"/>
<gene>
    <name evidence="1" type="ORF">GCM10010918_55760</name>
</gene>